<dbReference type="WBParaSite" id="SSTP_0000703900.1">
    <property type="protein sequence ID" value="SSTP_0000703900.1"/>
    <property type="gene ID" value="SSTP_0000703900"/>
</dbReference>
<protein>
    <submittedName>
        <fullName evidence="1">Uncharacterized protein</fullName>
    </submittedName>
</protein>
<accession>A0A0K0EC25</accession>
<evidence type="ECO:0000313" key="1">
    <source>
        <dbReference type="WBParaSite" id="SSTP_0000703900.1"/>
    </source>
</evidence>
<name>A0A0K0EC25_STRER</name>
<proteinExistence type="predicted"/>
<sequence length="93" mass="10620">MVFSITFSASSLMRLGKLEGMKLLTLEKSNCILKARMWQHSISVFSEEKTLKRFSLPCFRTIFAGTSSLEITDEASHKKINRDIALRDNMYGL</sequence>
<dbReference type="AlphaFoldDB" id="A0A0K0EC25"/>
<organism evidence="1">
    <name type="scientific">Strongyloides stercoralis</name>
    <name type="common">Threadworm</name>
    <dbReference type="NCBI Taxonomy" id="6248"/>
    <lineage>
        <taxon>Eukaryota</taxon>
        <taxon>Metazoa</taxon>
        <taxon>Ecdysozoa</taxon>
        <taxon>Nematoda</taxon>
        <taxon>Chromadorea</taxon>
        <taxon>Rhabditida</taxon>
        <taxon>Tylenchina</taxon>
        <taxon>Panagrolaimomorpha</taxon>
        <taxon>Strongyloidoidea</taxon>
        <taxon>Strongyloididae</taxon>
        <taxon>Strongyloides</taxon>
    </lineage>
</organism>
<reference evidence="1" key="1">
    <citation type="submission" date="2015-08" db="UniProtKB">
        <authorList>
            <consortium name="WormBaseParasite"/>
        </authorList>
    </citation>
    <scope>IDENTIFICATION</scope>
</reference>